<dbReference type="RefSeq" id="WP_108896999.1">
    <property type="nucleotide sequence ID" value="NZ_LT993738.1"/>
</dbReference>
<dbReference type="InterPro" id="IPR011249">
    <property type="entry name" value="Metalloenz_LuxS/M16"/>
</dbReference>
<dbReference type="Gene3D" id="3.30.830.10">
    <property type="entry name" value="Metalloenzyme, LuxS/M16 peptidase-like"/>
    <property type="match status" value="4"/>
</dbReference>
<dbReference type="PANTHER" id="PTHR43690:SF18">
    <property type="entry name" value="INSULIN-DEGRADING ENZYME-RELATED"/>
    <property type="match status" value="1"/>
</dbReference>
<name>A0A2R8FCB8_9CHLA</name>
<keyword evidence="9" id="KW-0482">Metalloprotease</keyword>
<evidence type="ECO:0000256" key="5">
    <source>
        <dbReference type="ARBA" id="ARBA00022670"/>
    </source>
</evidence>
<evidence type="ECO:0000256" key="4">
    <source>
        <dbReference type="ARBA" id="ARBA00017565"/>
    </source>
</evidence>
<evidence type="ECO:0000256" key="10">
    <source>
        <dbReference type="ARBA" id="ARBA00029597"/>
    </source>
</evidence>
<dbReference type="EC" id="3.4.24.55" evidence="3"/>
<dbReference type="InterPro" id="IPR007863">
    <property type="entry name" value="Peptidase_M16_C"/>
</dbReference>
<evidence type="ECO:0000256" key="11">
    <source>
        <dbReference type="ARBA" id="ARBA00031184"/>
    </source>
</evidence>
<evidence type="ECO:0000313" key="18">
    <source>
        <dbReference type="EMBL" id="SPN74064.1"/>
    </source>
</evidence>
<evidence type="ECO:0000256" key="9">
    <source>
        <dbReference type="ARBA" id="ARBA00023049"/>
    </source>
</evidence>
<dbReference type="GO" id="GO:0004222">
    <property type="term" value="F:metalloendopeptidase activity"/>
    <property type="evidence" value="ECO:0007669"/>
    <property type="project" value="UniProtKB-EC"/>
</dbReference>
<dbReference type="GO" id="GO:0046872">
    <property type="term" value="F:metal ion binding"/>
    <property type="evidence" value="ECO:0007669"/>
    <property type="project" value="UniProtKB-KW"/>
</dbReference>
<dbReference type="SUPFAM" id="SSF63411">
    <property type="entry name" value="LuxS/MPP-like metallohydrolase"/>
    <property type="match status" value="4"/>
</dbReference>
<evidence type="ECO:0000259" key="16">
    <source>
        <dbReference type="Pfam" id="PF16187"/>
    </source>
</evidence>
<feature type="domain" description="Peptidase M16 middle/third" evidence="16">
    <location>
        <begin position="418"/>
        <end position="684"/>
    </location>
</feature>
<feature type="signal peptide" evidence="13">
    <location>
        <begin position="1"/>
        <end position="17"/>
    </location>
</feature>
<evidence type="ECO:0000256" key="3">
    <source>
        <dbReference type="ARBA" id="ARBA00012449"/>
    </source>
</evidence>
<dbReference type="AlphaFoldDB" id="A0A2R8FCB8"/>
<evidence type="ECO:0000256" key="13">
    <source>
        <dbReference type="SAM" id="SignalP"/>
    </source>
</evidence>
<dbReference type="PANTHER" id="PTHR43690">
    <property type="entry name" value="NARDILYSIN"/>
    <property type="match status" value="1"/>
</dbReference>
<comment type="similarity">
    <text evidence="2">Belongs to the peptidase M16 family.</text>
</comment>
<proteinExistence type="inferred from homology"/>
<evidence type="ECO:0000259" key="14">
    <source>
        <dbReference type="Pfam" id="PF00675"/>
    </source>
</evidence>
<dbReference type="Pfam" id="PF22456">
    <property type="entry name" value="PqqF-like_C_4"/>
    <property type="match status" value="1"/>
</dbReference>
<dbReference type="OrthoDB" id="9811314at2"/>
<evidence type="ECO:0000256" key="6">
    <source>
        <dbReference type="ARBA" id="ARBA00022723"/>
    </source>
</evidence>
<keyword evidence="7" id="KW-0378">Hydrolase</keyword>
<keyword evidence="6" id="KW-0479">Metal-binding</keyword>
<accession>A0A2R8FCB8</accession>
<dbReference type="InterPro" id="IPR032632">
    <property type="entry name" value="Peptidase_M16_M"/>
</dbReference>
<evidence type="ECO:0000256" key="7">
    <source>
        <dbReference type="ARBA" id="ARBA00022801"/>
    </source>
</evidence>
<evidence type="ECO:0000256" key="12">
    <source>
        <dbReference type="ARBA" id="ARBA00033450"/>
    </source>
</evidence>
<gene>
    <name evidence="18" type="primary">ptrA</name>
    <name evidence="18" type="ORF">C10C_0930</name>
</gene>
<feature type="domain" description="Peptidase M16 C-terminal" evidence="15">
    <location>
        <begin position="210"/>
        <end position="389"/>
    </location>
</feature>
<dbReference type="EMBL" id="LT993738">
    <property type="protein sequence ID" value="SPN74064.1"/>
    <property type="molecule type" value="Genomic_DNA"/>
</dbReference>
<keyword evidence="5 18" id="KW-0645">Protease</keyword>
<dbReference type="InterPro" id="IPR054734">
    <property type="entry name" value="PqqF-like_C_4"/>
</dbReference>
<evidence type="ECO:0000259" key="17">
    <source>
        <dbReference type="Pfam" id="PF22456"/>
    </source>
</evidence>
<evidence type="ECO:0000313" key="19">
    <source>
        <dbReference type="Proteomes" id="UP000244926"/>
    </source>
</evidence>
<sequence>MSWKFLLPILICFSLCATSCKHQFRSITNECPLQISTPAAADQKIEKIICNNGLPLLIISDPNLPTSGAALLVKTGNNADPEAYPGMAHFTEHCVFLGNEKYPEVSGFPEFLSANNGVYNAFTYPDKTVFLFSVENSAFSEAVDQFVHLFISPKFRQEDLDREKHAVHQEFAACPLSDTRRIHRIQQLAAPQDYPSARFGCGNASTLAPVTTEKMTEWFKLHYSPENMCAIAYTSAPFPKAKKQLAKIFAQIPRSRNYKEQQPFLPSGDTSSLKKLYINQAIQPTSNLEIYWHIYDSVPAIPLGCYKALSEVLRNETENSLVSLLKKERLITSLDVDVYKTSLNTSEFFISYELTEKGDQQYSKIIDLTFQYLQYIQEHGIPSYILEEISTINALNYCYSSKSPLFDLLCEQIVALATEDLSTYPYHTLVYPSYSSHDESLLLKIISDPEQARYILSTKNPKNWEETRELYDPIFNMTYYVKALEGVKDYGKKPSAHTMALPKPNMFIPKEVTLPEAQLLKKQEFPFSPVLSYQDDKLTVYYCEDRYYTTPKLSTQIRIRSPEITRSTPYPLVATELYCLALNDWLVREYYPATTAGLSFTSALGGDGIDLKISGYTTTASALLNSILTSLPNLEINAEAFAIYKKQLLELYQGGLLKCPVRSGLNEAISQAIKETYSNTTKLAALEEVSFGQFQLFASKLLNSVHLEAMVLGNLSNEQQKDFIGTLQGFTMPRSPYTRKPFYYELAVNRASEIYHDYPLTANGMLLLLQDENSSSIQSQVCAEMLFEWLHQVTFEELRTKQQLGYMVGARYRELASRPFGFFYIRSDAYPPEELMDKTSIFLNKVSSCPQDFGMSQEKFRNIRKAYINRILEPEDSFDMMNSVLFSLAFEHPSVEFSVPNAKITAAQTLTYEDFLEYCQRFLTNKFGVKTSVYIRGTQKNE</sequence>
<dbReference type="Pfam" id="PF05193">
    <property type="entry name" value="Peptidase_M16_C"/>
    <property type="match status" value="1"/>
</dbReference>
<dbReference type="Proteomes" id="UP000244926">
    <property type="component" value="Chromosome I"/>
</dbReference>
<dbReference type="Pfam" id="PF00675">
    <property type="entry name" value="Peptidase_M16"/>
    <property type="match status" value="1"/>
</dbReference>
<feature type="chain" id="PRO_5015312236" description="Protease 3" evidence="13">
    <location>
        <begin position="18"/>
        <end position="942"/>
    </location>
</feature>
<dbReference type="Pfam" id="PF16187">
    <property type="entry name" value="Peptidase_M16_M"/>
    <property type="match status" value="1"/>
</dbReference>
<evidence type="ECO:0000256" key="1">
    <source>
        <dbReference type="ARBA" id="ARBA00002184"/>
    </source>
</evidence>
<protein>
    <recommendedName>
        <fullName evidence="4">Protease 3</fullName>
        <ecNumber evidence="3">3.4.24.55</ecNumber>
    </recommendedName>
    <alternativeName>
        <fullName evidence="12">Pitrilysin</fullName>
    </alternativeName>
    <alternativeName>
        <fullName evidence="11">Protease III</fullName>
    </alternativeName>
    <alternativeName>
        <fullName evidence="10">Protease pi</fullName>
    </alternativeName>
</protein>
<dbReference type="KEGG" id="csee:C10C_0930"/>
<feature type="domain" description="Coenzyme PQQ synthesis protein F-like C-terminal lobe" evidence="17">
    <location>
        <begin position="788"/>
        <end position="879"/>
    </location>
</feature>
<dbReference type="InterPro" id="IPR050626">
    <property type="entry name" value="Peptidase_M16"/>
</dbReference>
<comment type="function">
    <text evidence="1">Endopeptidase that degrades small peptides of less than 7 kDa, such as glucagon and insulin.</text>
</comment>
<evidence type="ECO:0000259" key="15">
    <source>
        <dbReference type="Pfam" id="PF05193"/>
    </source>
</evidence>
<keyword evidence="8" id="KW-0862">Zinc</keyword>
<organism evidence="18 19">
    <name type="scientific">Chlamydia serpentis</name>
    <dbReference type="NCBI Taxonomy" id="1967782"/>
    <lineage>
        <taxon>Bacteria</taxon>
        <taxon>Pseudomonadati</taxon>
        <taxon>Chlamydiota</taxon>
        <taxon>Chlamydiia</taxon>
        <taxon>Chlamydiales</taxon>
        <taxon>Chlamydiaceae</taxon>
        <taxon>Chlamydia/Chlamydophila group</taxon>
        <taxon>Chlamydia</taxon>
    </lineage>
</organism>
<feature type="domain" description="Peptidase M16 N-terminal" evidence="14">
    <location>
        <begin position="58"/>
        <end position="175"/>
    </location>
</feature>
<dbReference type="GO" id="GO:0006508">
    <property type="term" value="P:proteolysis"/>
    <property type="evidence" value="ECO:0007669"/>
    <property type="project" value="UniProtKB-KW"/>
</dbReference>
<dbReference type="InterPro" id="IPR011765">
    <property type="entry name" value="Pept_M16_N"/>
</dbReference>
<reference evidence="19" key="1">
    <citation type="submission" date="2017-11" db="EMBL/GenBank/DDBJ databases">
        <authorList>
            <person name="Seth-Smith MB H."/>
        </authorList>
    </citation>
    <scope>NUCLEOTIDE SEQUENCE [LARGE SCALE GENOMIC DNA]</scope>
</reference>
<keyword evidence="13" id="KW-0732">Signal</keyword>
<evidence type="ECO:0000256" key="8">
    <source>
        <dbReference type="ARBA" id="ARBA00022833"/>
    </source>
</evidence>
<keyword evidence="19" id="KW-1185">Reference proteome</keyword>
<evidence type="ECO:0000256" key="2">
    <source>
        <dbReference type="ARBA" id="ARBA00007261"/>
    </source>
</evidence>